<dbReference type="EMBL" id="CVRI01000036">
    <property type="protein sequence ID" value="CRK93163.1"/>
    <property type="molecule type" value="Genomic_DNA"/>
</dbReference>
<gene>
    <name evidence="1" type="ORF">CLUMA_CG006707</name>
</gene>
<reference evidence="1 2" key="1">
    <citation type="submission" date="2015-04" db="EMBL/GenBank/DDBJ databases">
        <authorList>
            <person name="Syromyatnikov M.Y."/>
            <person name="Popov V.N."/>
        </authorList>
    </citation>
    <scope>NUCLEOTIDE SEQUENCE [LARGE SCALE GENOMIC DNA]</scope>
</reference>
<evidence type="ECO:0000313" key="2">
    <source>
        <dbReference type="Proteomes" id="UP000183832"/>
    </source>
</evidence>
<evidence type="ECO:0000313" key="1">
    <source>
        <dbReference type="EMBL" id="CRK93163.1"/>
    </source>
</evidence>
<dbReference type="Proteomes" id="UP000183832">
    <property type="component" value="Unassembled WGS sequence"/>
</dbReference>
<protein>
    <submittedName>
        <fullName evidence="1">CLUMA_CG006707, isoform A</fullName>
    </submittedName>
</protein>
<sequence length="62" mass="7159">MNFNLIGKYSWRISEDQEMVQQLVSKLFHSFKSSQIENALLLLSTPISHVCVFCCCYSTIAR</sequence>
<name>A0A1J1HYX9_9DIPT</name>
<dbReference type="AlphaFoldDB" id="A0A1J1HYX9"/>
<keyword evidence="2" id="KW-1185">Reference proteome</keyword>
<accession>A0A1J1HYX9</accession>
<proteinExistence type="predicted"/>
<organism evidence="1 2">
    <name type="scientific">Clunio marinus</name>
    <dbReference type="NCBI Taxonomy" id="568069"/>
    <lineage>
        <taxon>Eukaryota</taxon>
        <taxon>Metazoa</taxon>
        <taxon>Ecdysozoa</taxon>
        <taxon>Arthropoda</taxon>
        <taxon>Hexapoda</taxon>
        <taxon>Insecta</taxon>
        <taxon>Pterygota</taxon>
        <taxon>Neoptera</taxon>
        <taxon>Endopterygota</taxon>
        <taxon>Diptera</taxon>
        <taxon>Nematocera</taxon>
        <taxon>Chironomoidea</taxon>
        <taxon>Chironomidae</taxon>
        <taxon>Clunio</taxon>
    </lineage>
</organism>